<protein>
    <recommendedName>
        <fullName evidence="3">Laminin G domain-containing protein</fullName>
    </recommendedName>
</protein>
<dbReference type="Proteomes" id="UP001634394">
    <property type="component" value="Unassembled WGS sequence"/>
</dbReference>
<dbReference type="Pfam" id="PF02210">
    <property type="entry name" value="Laminin_G_2"/>
    <property type="match status" value="1"/>
</dbReference>
<organism evidence="4 5">
    <name type="scientific">Sinanodonta woodiana</name>
    <name type="common">Chinese pond mussel</name>
    <name type="synonym">Anodonta woodiana</name>
    <dbReference type="NCBI Taxonomy" id="1069815"/>
    <lineage>
        <taxon>Eukaryota</taxon>
        <taxon>Metazoa</taxon>
        <taxon>Spiralia</taxon>
        <taxon>Lophotrochozoa</taxon>
        <taxon>Mollusca</taxon>
        <taxon>Bivalvia</taxon>
        <taxon>Autobranchia</taxon>
        <taxon>Heteroconchia</taxon>
        <taxon>Palaeoheterodonta</taxon>
        <taxon>Unionida</taxon>
        <taxon>Unionoidea</taxon>
        <taxon>Unionidae</taxon>
        <taxon>Unioninae</taxon>
        <taxon>Sinanodonta</taxon>
    </lineage>
</organism>
<evidence type="ECO:0000313" key="4">
    <source>
        <dbReference type="EMBL" id="KAL3831713.1"/>
    </source>
</evidence>
<dbReference type="EMBL" id="JBJQND010000019">
    <property type="protein sequence ID" value="KAL3831713.1"/>
    <property type="molecule type" value="Genomic_DNA"/>
</dbReference>
<sequence>MVLESCFVLIAVIGSVLARGPCFRFYGNGSLMFEEKLDIGSRASFELEFETMNDGGLLYYAEGGYHKDVAYDFEGVFLSNGILHYFLFNPTEYGVGSTFGFHGRSNVKLNDGKWHKVKFFRNIEMEEEVDGKKINVSVTGLAVDDVEVAKDARERQRLKLGNSLWIGGNSQLQERMGNEIGGFKGKIRNFVETRLNHVFETSILNIDVKRCTD</sequence>
<proteinExistence type="predicted"/>
<feature type="signal peptide" evidence="2">
    <location>
        <begin position="1"/>
        <end position="18"/>
    </location>
</feature>
<accession>A0ABD3T4X3</accession>
<comment type="caution">
    <text evidence="1">Lacks conserved residue(s) required for the propagation of feature annotation.</text>
</comment>
<dbReference type="Gene3D" id="2.60.120.200">
    <property type="match status" value="1"/>
</dbReference>
<keyword evidence="2" id="KW-0732">Signal</keyword>
<dbReference type="InterPro" id="IPR013320">
    <property type="entry name" value="ConA-like_dom_sf"/>
</dbReference>
<reference evidence="4 5" key="1">
    <citation type="submission" date="2024-11" db="EMBL/GenBank/DDBJ databases">
        <title>Chromosome-level genome assembly of the freshwater bivalve Anodonta woodiana.</title>
        <authorList>
            <person name="Chen X."/>
        </authorList>
    </citation>
    <scope>NUCLEOTIDE SEQUENCE [LARGE SCALE GENOMIC DNA]</scope>
    <source>
        <strain evidence="4">MN2024</strain>
        <tissue evidence="4">Gills</tissue>
    </source>
</reference>
<name>A0ABD3T4X3_SINWO</name>
<feature type="domain" description="Laminin G" evidence="3">
    <location>
        <begin position="20"/>
        <end position="211"/>
    </location>
</feature>
<dbReference type="PROSITE" id="PS50025">
    <property type="entry name" value="LAM_G_DOMAIN"/>
    <property type="match status" value="1"/>
</dbReference>
<dbReference type="InterPro" id="IPR001791">
    <property type="entry name" value="Laminin_G"/>
</dbReference>
<evidence type="ECO:0000256" key="2">
    <source>
        <dbReference type="SAM" id="SignalP"/>
    </source>
</evidence>
<feature type="chain" id="PRO_5044888987" description="Laminin G domain-containing protein" evidence="2">
    <location>
        <begin position="19"/>
        <end position="213"/>
    </location>
</feature>
<evidence type="ECO:0000313" key="5">
    <source>
        <dbReference type="Proteomes" id="UP001634394"/>
    </source>
</evidence>
<evidence type="ECO:0000256" key="1">
    <source>
        <dbReference type="PROSITE-ProRule" id="PRU00122"/>
    </source>
</evidence>
<evidence type="ECO:0000259" key="3">
    <source>
        <dbReference type="PROSITE" id="PS50025"/>
    </source>
</evidence>
<keyword evidence="5" id="KW-1185">Reference proteome</keyword>
<comment type="caution">
    <text evidence="4">The sequence shown here is derived from an EMBL/GenBank/DDBJ whole genome shotgun (WGS) entry which is preliminary data.</text>
</comment>
<gene>
    <name evidence="4" type="ORF">ACJMK2_023429</name>
</gene>
<dbReference type="CDD" id="cd00110">
    <property type="entry name" value="LamG"/>
    <property type="match status" value="1"/>
</dbReference>
<dbReference type="SUPFAM" id="SSF49899">
    <property type="entry name" value="Concanavalin A-like lectins/glucanases"/>
    <property type="match status" value="1"/>
</dbReference>
<dbReference type="AlphaFoldDB" id="A0ABD3T4X3"/>
<dbReference type="SMART" id="SM00282">
    <property type="entry name" value="LamG"/>
    <property type="match status" value="1"/>
</dbReference>